<dbReference type="Pfam" id="PF02517">
    <property type="entry name" value="Rce1-like"/>
    <property type="match status" value="1"/>
</dbReference>
<evidence type="ECO:0000259" key="2">
    <source>
        <dbReference type="Pfam" id="PF02517"/>
    </source>
</evidence>
<dbReference type="InterPro" id="IPR003675">
    <property type="entry name" value="Rce1/LyrA-like_dom"/>
</dbReference>
<dbReference type="AlphaFoldDB" id="A0A6L5YQB5"/>
<accession>A0A6L5YQB5</accession>
<proteinExistence type="predicted"/>
<keyword evidence="3" id="KW-0482">Metalloprotease</keyword>
<dbReference type="EMBL" id="VUNI01000009">
    <property type="protein sequence ID" value="MST74763.1"/>
    <property type="molecule type" value="Genomic_DNA"/>
</dbReference>
<evidence type="ECO:0000313" key="4">
    <source>
        <dbReference type="Proteomes" id="UP000474024"/>
    </source>
</evidence>
<feature type="transmembrane region" description="Helical" evidence="1">
    <location>
        <begin position="12"/>
        <end position="37"/>
    </location>
</feature>
<feature type="transmembrane region" description="Helical" evidence="1">
    <location>
        <begin position="49"/>
        <end position="69"/>
    </location>
</feature>
<keyword evidence="4" id="KW-1185">Reference proteome</keyword>
<dbReference type="Proteomes" id="UP000474024">
    <property type="component" value="Unassembled WGS sequence"/>
</dbReference>
<name>A0A6L5YQB5_9FIRM</name>
<sequence>MNKELKKMIWCLNLFCIISLAGTIVSSVPVILIYQAINGNTDGNVPDSVVMLGMAIYRVIESLVFVMLFRKCTLTEFRQEKVTKQMIVPSISLMMFFISCYILAVNQPVGVEDAASVLRNVLIAPIFEELMFRGALQRTFRKYCGPAFAIFASALLFAMYHMSFKQFFYTFLLGLFCAYLAEHYSMKNAMIAHIAFNSVNSIYSLAPSAIIPILFLTGSISLIFIGKHRKQIRHMWVKPDRMQIRALFLNVPMILFTMIWALCLIADLA</sequence>
<dbReference type="RefSeq" id="WP_154429732.1">
    <property type="nucleotide sequence ID" value="NZ_VUNI01000009.1"/>
</dbReference>
<feature type="domain" description="CAAX prenyl protease 2/Lysostaphin resistance protein A-like" evidence="2">
    <location>
        <begin position="114"/>
        <end position="198"/>
    </location>
</feature>
<keyword evidence="3" id="KW-0645">Protease</keyword>
<protein>
    <submittedName>
        <fullName evidence="3">CPBP family intramembrane metalloprotease</fullName>
    </submittedName>
</protein>
<dbReference type="PANTHER" id="PTHR43592:SF15">
    <property type="entry name" value="CAAX AMINO TERMINAL PROTEASE FAMILY PROTEIN"/>
    <property type="match status" value="1"/>
</dbReference>
<dbReference type="GO" id="GO:0080120">
    <property type="term" value="P:CAAX-box protein maturation"/>
    <property type="evidence" value="ECO:0007669"/>
    <property type="project" value="UniProtKB-ARBA"/>
</dbReference>
<dbReference type="GO" id="GO:0008237">
    <property type="term" value="F:metallopeptidase activity"/>
    <property type="evidence" value="ECO:0007669"/>
    <property type="project" value="UniProtKB-KW"/>
</dbReference>
<gene>
    <name evidence="3" type="ORF">FYJ75_06875</name>
</gene>
<feature type="transmembrane region" description="Helical" evidence="1">
    <location>
        <begin position="167"/>
        <end position="185"/>
    </location>
</feature>
<dbReference type="PANTHER" id="PTHR43592">
    <property type="entry name" value="CAAX AMINO TERMINAL PROTEASE"/>
    <property type="match status" value="1"/>
</dbReference>
<keyword evidence="1" id="KW-0472">Membrane</keyword>
<keyword evidence="1" id="KW-0812">Transmembrane</keyword>
<dbReference type="GO" id="GO:0004175">
    <property type="term" value="F:endopeptidase activity"/>
    <property type="evidence" value="ECO:0007669"/>
    <property type="project" value="UniProtKB-ARBA"/>
</dbReference>
<keyword evidence="3" id="KW-0378">Hydrolase</keyword>
<evidence type="ECO:0000313" key="3">
    <source>
        <dbReference type="EMBL" id="MST74763.1"/>
    </source>
</evidence>
<comment type="caution">
    <text evidence="3">The sequence shown here is derived from an EMBL/GenBank/DDBJ whole genome shotgun (WGS) entry which is preliminary data.</text>
</comment>
<feature type="transmembrane region" description="Helical" evidence="1">
    <location>
        <begin position="246"/>
        <end position="268"/>
    </location>
</feature>
<feature type="transmembrane region" description="Helical" evidence="1">
    <location>
        <begin position="205"/>
        <end position="225"/>
    </location>
</feature>
<organism evidence="3 4">
    <name type="scientific">Roseburia porci</name>
    <dbReference type="NCBI Taxonomy" id="2605790"/>
    <lineage>
        <taxon>Bacteria</taxon>
        <taxon>Bacillati</taxon>
        <taxon>Bacillota</taxon>
        <taxon>Clostridia</taxon>
        <taxon>Lachnospirales</taxon>
        <taxon>Lachnospiraceae</taxon>
        <taxon>Roseburia</taxon>
    </lineage>
</organism>
<keyword evidence="1" id="KW-1133">Transmembrane helix</keyword>
<reference evidence="3 4" key="1">
    <citation type="submission" date="2019-08" db="EMBL/GenBank/DDBJ databases">
        <title>In-depth cultivation of the pig gut microbiome towards novel bacterial diversity and tailored functional studies.</title>
        <authorList>
            <person name="Wylensek D."/>
            <person name="Hitch T.C.A."/>
            <person name="Clavel T."/>
        </authorList>
    </citation>
    <scope>NUCLEOTIDE SEQUENCE [LARGE SCALE GENOMIC DNA]</scope>
    <source>
        <strain evidence="3 4">MUC/MUC-530-WT-4D</strain>
    </source>
</reference>
<evidence type="ECO:0000256" key="1">
    <source>
        <dbReference type="SAM" id="Phobius"/>
    </source>
</evidence>
<dbReference type="GO" id="GO:0006508">
    <property type="term" value="P:proteolysis"/>
    <property type="evidence" value="ECO:0007669"/>
    <property type="project" value="UniProtKB-KW"/>
</dbReference>
<feature type="transmembrane region" description="Helical" evidence="1">
    <location>
        <begin position="90"/>
        <end position="109"/>
    </location>
</feature>
<feature type="transmembrane region" description="Helical" evidence="1">
    <location>
        <begin position="140"/>
        <end position="160"/>
    </location>
</feature>